<dbReference type="EC" id="6.3.4.14" evidence="1"/>
<accession>A0A499VG51</accession>
<sequence>MLALHEPQSDVVRTDSGLSEGTEVGSLYDPMLSKVIAYGPDRPTALRRLRAALAETVTLGVQTNAGFLRRLLAHPAVVAGDLDTGLVEREVDGLVAQAVPPEVYAAAALLRHAALGPRLQGPRIPPGPSGHPGPPGPQGPPARPGPPPGSIRSPCPTAGVWAASVPGRLTTCGRRGRIP</sequence>
<proteinExistence type="predicted"/>
<dbReference type="AlphaFoldDB" id="A0A499VG51"/>
<feature type="region of interest" description="Disordered" evidence="6">
    <location>
        <begin position="117"/>
        <end position="179"/>
    </location>
</feature>
<feature type="compositionally biased region" description="Pro residues" evidence="6">
    <location>
        <begin position="123"/>
        <end position="149"/>
    </location>
</feature>
<evidence type="ECO:0000256" key="4">
    <source>
        <dbReference type="ARBA" id="ARBA00022840"/>
    </source>
</evidence>
<dbReference type="SUPFAM" id="SSF51246">
    <property type="entry name" value="Rudiment single hybrid motif"/>
    <property type="match status" value="1"/>
</dbReference>
<evidence type="ECO:0000313" key="8">
    <source>
        <dbReference type="EMBL" id="BBJ53403.1"/>
    </source>
</evidence>
<evidence type="ECO:0000256" key="1">
    <source>
        <dbReference type="ARBA" id="ARBA00013263"/>
    </source>
</evidence>
<dbReference type="Gene3D" id="3.30.470.20">
    <property type="entry name" value="ATP-grasp fold, B domain"/>
    <property type="match status" value="1"/>
</dbReference>
<protein>
    <recommendedName>
        <fullName evidence="1">biotin carboxylase</fullName>
        <ecNumber evidence="1">6.3.4.14</ecNumber>
    </recommendedName>
</protein>
<keyword evidence="5" id="KW-0092">Biotin</keyword>
<dbReference type="GO" id="GO:0005524">
    <property type="term" value="F:ATP binding"/>
    <property type="evidence" value="ECO:0007669"/>
    <property type="project" value="UniProtKB-KW"/>
</dbReference>
<evidence type="ECO:0000259" key="7">
    <source>
        <dbReference type="PROSITE" id="PS50979"/>
    </source>
</evidence>
<evidence type="ECO:0000256" key="2">
    <source>
        <dbReference type="ARBA" id="ARBA00022598"/>
    </source>
</evidence>
<dbReference type="InterPro" id="IPR011764">
    <property type="entry name" value="Biotin_carboxylation_dom"/>
</dbReference>
<reference evidence="8" key="1">
    <citation type="submission" date="2019-04" db="EMBL/GenBank/DDBJ databases">
        <title>Draft genome sequences of Streptomyces avermitilis MC3.</title>
        <authorList>
            <person name="Komaki H."/>
            <person name="Tamura T."/>
            <person name="Hosoyama A."/>
        </authorList>
    </citation>
    <scope>NUCLEOTIDE SEQUENCE</scope>
    <source>
        <strain evidence="8">MC3</strain>
    </source>
</reference>
<evidence type="ECO:0000256" key="5">
    <source>
        <dbReference type="ARBA" id="ARBA00023267"/>
    </source>
</evidence>
<dbReference type="EMBL" id="AP019621">
    <property type="protein sequence ID" value="BBJ53403.1"/>
    <property type="molecule type" value="Genomic_DNA"/>
</dbReference>
<gene>
    <name evidence="8" type="ORF">SAVMC3_60320</name>
</gene>
<evidence type="ECO:0000256" key="3">
    <source>
        <dbReference type="ARBA" id="ARBA00022741"/>
    </source>
</evidence>
<dbReference type="PANTHER" id="PTHR18866:SF33">
    <property type="entry name" value="METHYLCROTONOYL-COA CARBOXYLASE SUBUNIT ALPHA, MITOCHONDRIAL-RELATED"/>
    <property type="match status" value="1"/>
</dbReference>
<keyword evidence="3" id="KW-0547">Nucleotide-binding</keyword>
<feature type="domain" description="Biotin carboxylation" evidence="7">
    <location>
        <begin position="1"/>
        <end position="92"/>
    </location>
</feature>
<dbReference type="InterPro" id="IPR011054">
    <property type="entry name" value="Rudment_hybrid_motif"/>
</dbReference>
<dbReference type="SMART" id="SM00878">
    <property type="entry name" value="Biotin_carb_C"/>
    <property type="match status" value="1"/>
</dbReference>
<dbReference type="InterPro" id="IPR050856">
    <property type="entry name" value="Biotin_carboxylase_complex"/>
</dbReference>
<keyword evidence="2" id="KW-0436">Ligase</keyword>
<dbReference type="Pfam" id="PF02785">
    <property type="entry name" value="Biotin_carb_C"/>
    <property type="match status" value="1"/>
</dbReference>
<dbReference type="PANTHER" id="PTHR18866">
    <property type="entry name" value="CARBOXYLASE:PYRUVATE/ACETYL-COA/PROPIONYL-COA CARBOXYLASE"/>
    <property type="match status" value="1"/>
</dbReference>
<organism evidence="8">
    <name type="scientific">Streptomyces avermitilis</name>
    <dbReference type="NCBI Taxonomy" id="33903"/>
    <lineage>
        <taxon>Bacteria</taxon>
        <taxon>Bacillati</taxon>
        <taxon>Actinomycetota</taxon>
        <taxon>Actinomycetes</taxon>
        <taxon>Kitasatosporales</taxon>
        <taxon>Streptomycetaceae</taxon>
        <taxon>Streptomyces</taxon>
    </lineage>
</organism>
<dbReference type="PROSITE" id="PS50979">
    <property type="entry name" value="BC"/>
    <property type="match status" value="1"/>
</dbReference>
<name>A0A499VG51_STRAX</name>
<dbReference type="InterPro" id="IPR005482">
    <property type="entry name" value="Biotin_COase_C"/>
</dbReference>
<dbReference type="GO" id="GO:0004075">
    <property type="term" value="F:biotin carboxylase activity"/>
    <property type="evidence" value="ECO:0007669"/>
    <property type="project" value="UniProtKB-EC"/>
</dbReference>
<evidence type="ECO:0000256" key="6">
    <source>
        <dbReference type="SAM" id="MobiDB-lite"/>
    </source>
</evidence>
<keyword evidence="4" id="KW-0067">ATP-binding</keyword>